<proteinExistence type="inferred from homology"/>
<reference evidence="4 5" key="1">
    <citation type="journal article" date="2017" name="Mol. Biol. Evol.">
        <title>The 4-celled Tetrabaena socialis nuclear genome reveals the essential components for genetic control of cell number at the origin of multicellularity in the volvocine lineage.</title>
        <authorList>
            <person name="Featherston J."/>
            <person name="Arakaki Y."/>
            <person name="Hanschen E.R."/>
            <person name="Ferris P.J."/>
            <person name="Michod R.E."/>
            <person name="Olson B.J.S.C."/>
            <person name="Nozaki H."/>
            <person name="Durand P.M."/>
        </authorList>
    </citation>
    <scope>NUCLEOTIDE SEQUENCE [LARGE SCALE GENOMIC DNA]</scope>
    <source>
        <strain evidence="4 5">NIES-571</strain>
    </source>
</reference>
<dbReference type="Proteomes" id="UP000236333">
    <property type="component" value="Unassembled WGS sequence"/>
</dbReference>
<dbReference type="Pfam" id="PF05686">
    <property type="entry name" value="Glyco_transf_90"/>
    <property type="match status" value="1"/>
</dbReference>
<dbReference type="EMBL" id="PGGS01000098">
    <property type="protein sequence ID" value="PNH09233.1"/>
    <property type="molecule type" value="Genomic_DNA"/>
</dbReference>
<dbReference type="AlphaFoldDB" id="A0A2J8A9S5"/>
<evidence type="ECO:0000313" key="5">
    <source>
        <dbReference type="Proteomes" id="UP000236333"/>
    </source>
</evidence>
<protein>
    <submittedName>
        <fullName evidence="4">O-glucosyltransferase rumi</fullName>
    </submittedName>
</protein>
<evidence type="ECO:0000256" key="2">
    <source>
        <dbReference type="ARBA" id="ARBA00022679"/>
    </source>
</evidence>
<gene>
    <name evidence="4" type="ORF">TSOC_004165</name>
</gene>
<feature type="domain" description="Glycosyl transferase CAP10" evidence="3">
    <location>
        <begin position="72"/>
        <end position="199"/>
    </location>
</feature>
<evidence type="ECO:0000259" key="3">
    <source>
        <dbReference type="Pfam" id="PF05686"/>
    </source>
</evidence>
<evidence type="ECO:0000256" key="1">
    <source>
        <dbReference type="ARBA" id="ARBA00010118"/>
    </source>
</evidence>
<name>A0A2J8A9S5_9CHLO</name>
<dbReference type="PANTHER" id="PTHR12203">
    <property type="entry name" value="KDEL LYS-ASP-GLU-LEU CONTAINING - RELATED"/>
    <property type="match status" value="1"/>
</dbReference>
<keyword evidence="2 4" id="KW-0808">Transferase</keyword>
<accession>A0A2J8A9S5</accession>
<dbReference type="InterPro" id="IPR006598">
    <property type="entry name" value="CAP10"/>
</dbReference>
<evidence type="ECO:0000313" key="4">
    <source>
        <dbReference type="EMBL" id="PNH09233.1"/>
    </source>
</evidence>
<dbReference type="InterPro" id="IPR051091">
    <property type="entry name" value="O-Glucosyltr/Glycosyltrsf_90"/>
</dbReference>
<dbReference type="PANTHER" id="PTHR12203:SF35">
    <property type="entry name" value="PROTEIN O-GLUCOSYLTRANSFERASE 1"/>
    <property type="match status" value="1"/>
</dbReference>
<feature type="non-terminal residue" evidence="4">
    <location>
        <position position="1"/>
    </location>
</feature>
<dbReference type="GO" id="GO:0016740">
    <property type="term" value="F:transferase activity"/>
    <property type="evidence" value="ECO:0007669"/>
    <property type="project" value="UniProtKB-KW"/>
</dbReference>
<sequence>FFRGEPFCSSFWVGRYRCHDACPRTGLAQLSALDQLNGRPKLLDVGIVEPVERPTLPDGKPLPFRCLQMDIPLAKRTPIAEHSYYKWLLHMEGISASSRLSQLMLVNSVILFQRQPFIEYFYRSLQPNVHYVPFWNATDKDGMDDVYNVVRGLRQKDLEDPDWVQGIVRAAQGFALKFTLPLARFQYLKDALTAYRDLFPTMDSYLETYVDGLRGRGFNIR</sequence>
<comment type="similarity">
    <text evidence="1">Belongs to the glycosyltransferase 90 family.</text>
</comment>
<dbReference type="OrthoDB" id="541052at2759"/>
<organism evidence="4 5">
    <name type="scientific">Tetrabaena socialis</name>
    <dbReference type="NCBI Taxonomy" id="47790"/>
    <lineage>
        <taxon>Eukaryota</taxon>
        <taxon>Viridiplantae</taxon>
        <taxon>Chlorophyta</taxon>
        <taxon>core chlorophytes</taxon>
        <taxon>Chlorophyceae</taxon>
        <taxon>CS clade</taxon>
        <taxon>Chlamydomonadales</taxon>
        <taxon>Tetrabaenaceae</taxon>
        <taxon>Tetrabaena</taxon>
    </lineage>
</organism>
<keyword evidence="5" id="KW-1185">Reference proteome</keyword>
<comment type="caution">
    <text evidence="4">The sequence shown here is derived from an EMBL/GenBank/DDBJ whole genome shotgun (WGS) entry which is preliminary data.</text>
</comment>
<feature type="non-terminal residue" evidence="4">
    <location>
        <position position="221"/>
    </location>
</feature>